<accession>A0A8D9FA14</accession>
<reference evidence="1" key="1">
    <citation type="submission" date="2021-05" db="EMBL/GenBank/DDBJ databases">
        <authorList>
            <person name="Alioto T."/>
            <person name="Alioto T."/>
            <person name="Gomez Garrido J."/>
        </authorList>
    </citation>
    <scope>NUCLEOTIDE SEQUENCE</scope>
</reference>
<dbReference type="AlphaFoldDB" id="A0A8D9FA14"/>
<dbReference type="EMBL" id="HBUF01624888">
    <property type="protein sequence ID" value="CAG6781859.1"/>
    <property type="molecule type" value="Transcribed_RNA"/>
</dbReference>
<name>A0A8D9FA14_9HEMI</name>
<proteinExistence type="predicted"/>
<evidence type="ECO:0000313" key="1">
    <source>
        <dbReference type="EMBL" id="CAG6781859.1"/>
    </source>
</evidence>
<protein>
    <submittedName>
        <fullName evidence="1">Uncharacterized protein</fullName>
    </submittedName>
</protein>
<organism evidence="1">
    <name type="scientific">Cacopsylla melanoneura</name>
    <dbReference type="NCBI Taxonomy" id="428564"/>
    <lineage>
        <taxon>Eukaryota</taxon>
        <taxon>Metazoa</taxon>
        <taxon>Ecdysozoa</taxon>
        <taxon>Arthropoda</taxon>
        <taxon>Hexapoda</taxon>
        <taxon>Insecta</taxon>
        <taxon>Pterygota</taxon>
        <taxon>Neoptera</taxon>
        <taxon>Paraneoptera</taxon>
        <taxon>Hemiptera</taxon>
        <taxon>Sternorrhyncha</taxon>
        <taxon>Psylloidea</taxon>
        <taxon>Psyllidae</taxon>
        <taxon>Psyllinae</taxon>
        <taxon>Cacopsylla</taxon>
    </lineage>
</organism>
<sequence length="115" mass="13410">MLGLWTDIMPCFIMNVCSIGVPNTLNTYFIEPETCGVQYCNTLLYDIEQYKTYTYLIRSCTTHIMVCTASAYTHPTRTHMCGHSYFHLLYNFFFLPVSLSLSLEIFRRETLFLSS</sequence>